<feature type="repeat" description="TPR" evidence="1">
    <location>
        <begin position="307"/>
        <end position="340"/>
    </location>
</feature>
<name>A0A7Y5AR49_9GAMM</name>
<protein>
    <submittedName>
        <fullName evidence="2">Tetratricopeptide repeat protein</fullName>
    </submittedName>
</protein>
<dbReference type="EMBL" id="JABSOD010000009">
    <property type="protein sequence ID" value="NRQ42997.1"/>
    <property type="molecule type" value="Genomic_DNA"/>
</dbReference>
<dbReference type="Proteomes" id="UP000523161">
    <property type="component" value="Unassembled WGS sequence"/>
</dbReference>
<feature type="repeat" description="TPR" evidence="1">
    <location>
        <begin position="239"/>
        <end position="272"/>
    </location>
</feature>
<evidence type="ECO:0000313" key="2">
    <source>
        <dbReference type="EMBL" id="NRQ42997.1"/>
    </source>
</evidence>
<keyword evidence="1" id="KW-0802">TPR repeat</keyword>
<organism evidence="2 3">
    <name type="scientific">Rheinheimera lutimaris</name>
    <dbReference type="NCBI Taxonomy" id="2740584"/>
    <lineage>
        <taxon>Bacteria</taxon>
        <taxon>Pseudomonadati</taxon>
        <taxon>Pseudomonadota</taxon>
        <taxon>Gammaproteobacteria</taxon>
        <taxon>Chromatiales</taxon>
        <taxon>Chromatiaceae</taxon>
        <taxon>Rheinheimera</taxon>
    </lineage>
</organism>
<sequence length="394" mass="44808">MNTVISVSFAVTLLALTSCQHTPAQWSRMEAEKLLVDEARFQGELHPIETVEEIFNLPQAHKDELSQLKSAQLGMTERSTAILKYILAHTGDSLTYNHTVTRTVGETLATRQANCLSLSILTYSIAREVGIDAAFQDVKIPEYWSSDTNQTWLNGHINLKLLQNRQLNYHSGLVLLGSDIVIDFDRNTIKQRFATETIKPKRVVAMFYNNKAAENFDRYNLAQTYRYYRAAIAVDPDYAVTWSNLAVLYRQQNLYTLAEQVYHHSLALDPTSTNALANLAVLYRYNGNINAARQLEQQVHEKRKSNPWYYVMLGNEAVKRNELNEAIALFQQALALNNDTHEALFGLARSYFALNNTLKASHYLEKARRAAKSTEDKQRYQHKISALNRLASAG</sequence>
<dbReference type="PROSITE" id="PS50005">
    <property type="entry name" value="TPR"/>
    <property type="match status" value="2"/>
</dbReference>
<dbReference type="SMART" id="SM00028">
    <property type="entry name" value="TPR"/>
    <property type="match status" value="5"/>
</dbReference>
<accession>A0A7Y5AR49</accession>
<evidence type="ECO:0000256" key="1">
    <source>
        <dbReference type="PROSITE-ProRule" id="PRU00339"/>
    </source>
</evidence>
<comment type="caution">
    <text evidence="2">The sequence shown here is derived from an EMBL/GenBank/DDBJ whole genome shotgun (WGS) entry which is preliminary data.</text>
</comment>
<reference evidence="2 3" key="1">
    <citation type="submission" date="2020-06" db="EMBL/GenBank/DDBJ databases">
        <title>Rheinheimera sp. nov., a marine bacterium isolated from coastal.</title>
        <authorList>
            <person name="Yu Q."/>
            <person name="Qi Y."/>
            <person name="Pu J."/>
        </authorList>
    </citation>
    <scope>NUCLEOTIDE SEQUENCE [LARGE SCALE GENOMIC DNA]</scope>
    <source>
        <strain evidence="2 3">YQF-2</strain>
    </source>
</reference>
<dbReference type="SUPFAM" id="SSF48452">
    <property type="entry name" value="TPR-like"/>
    <property type="match status" value="1"/>
</dbReference>
<dbReference type="InterPro" id="IPR019734">
    <property type="entry name" value="TPR_rpt"/>
</dbReference>
<dbReference type="InterPro" id="IPR011990">
    <property type="entry name" value="TPR-like_helical_dom_sf"/>
</dbReference>
<evidence type="ECO:0000313" key="3">
    <source>
        <dbReference type="Proteomes" id="UP000523161"/>
    </source>
</evidence>
<dbReference type="Pfam" id="PF13431">
    <property type="entry name" value="TPR_17"/>
    <property type="match status" value="1"/>
</dbReference>
<proteinExistence type="predicted"/>
<dbReference type="RefSeq" id="WP_173501245.1">
    <property type="nucleotide sequence ID" value="NZ_JABSOD010000009.1"/>
</dbReference>
<dbReference type="Pfam" id="PF13414">
    <property type="entry name" value="TPR_11"/>
    <property type="match status" value="1"/>
</dbReference>
<keyword evidence="3" id="KW-1185">Reference proteome</keyword>
<dbReference type="PANTHER" id="PTHR12558:SF13">
    <property type="entry name" value="CELL DIVISION CYCLE PROTEIN 27 HOMOLOG"/>
    <property type="match status" value="1"/>
</dbReference>
<dbReference type="Gene3D" id="1.25.40.10">
    <property type="entry name" value="Tetratricopeptide repeat domain"/>
    <property type="match status" value="1"/>
</dbReference>
<dbReference type="PANTHER" id="PTHR12558">
    <property type="entry name" value="CELL DIVISION CYCLE 16,23,27"/>
    <property type="match status" value="1"/>
</dbReference>
<gene>
    <name evidence="2" type="ORF">HRH59_10575</name>
</gene>
<dbReference type="AlphaFoldDB" id="A0A7Y5AR49"/>